<evidence type="ECO:0000313" key="6">
    <source>
        <dbReference type="EMBL" id="GCB85365.1"/>
    </source>
</evidence>
<dbReference type="STRING" id="75743.A0A401QJ08"/>
<dbReference type="OMA" id="CLKCTPV"/>
<protein>
    <recommendedName>
        <fullName evidence="2">glutathione transferase</fullName>
        <ecNumber evidence="2">2.5.1.18</ecNumber>
    </recommendedName>
    <alternativeName>
        <fullName evidence="4">GST class-pi</fullName>
    </alternativeName>
</protein>
<reference evidence="6 7" key="1">
    <citation type="journal article" date="2018" name="Nat. Ecol. Evol.">
        <title>Shark genomes provide insights into elasmobranch evolution and the origin of vertebrates.</title>
        <authorList>
            <person name="Hara Y"/>
            <person name="Yamaguchi K"/>
            <person name="Onimaru K"/>
            <person name="Kadota M"/>
            <person name="Koyanagi M"/>
            <person name="Keeley SD"/>
            <person name="Tatsumi K"/>
            <person name="Tanaka K"/>
            <person name="Motone F"/>
            <person name="Kageyama Y"/>
            <person name="Nozu R"/>
            <person name="Adachi N"/>
            <person name="Nishimura O"/>
            <person name="Nakagawa R"/>
            <person name="Tanegashima C"/>
            <person name="Kiyatake I"/>
            <person name="Matsumoto R"/>
            <person name="Murakumo K"/>
            <person name="Nishida K"/>
            <person name="Terakita A"/>
            <person name="Kuratani S"/>
            <person name="Sato K"/>
            <person name="Hyodo S Kuraku.S."/>
        </authorList>
    </citation>
    <scope>NUCLEOTIDE SEQUENCE [LARGE SCALE GENOMIC DNA]</scope>
</reference>
<dbReference type="OrthoDB" id="4951845at2759"/>
<dbReference type="Proteomes" id="UP000288216">
    <property type="component" value="Unassembled WGS sequence"/>
</dbReference>
<gene>
    <name evidence="6" type="ORF">scyTo_0026058</name>
</gene>
<dbReference type="InterPro" id="IPR050213">
    <property type="entry name" value="GST_superfamily"/>
</dbReference>
<comment type="similarity">
    <text evidence="1">Belongs to the GST superfamily. Pi family.</text>
</comment>
<evidence type="ECO:0000313" key="7">
    <source>
        <dbReference type="Proteomes" id="UP000288216"/>
    </source>
</evidence>
<dbReference type="PROSITE" id="PS50405">
    <property type="entry name" value="GST_CTER"/>
    <property type="match status" value="1"/>
</dbReference>
<organism evidence="6 7">
    <name type="scientific">Scyliorhinus torazame</name>
    <name type="common">Cloudy catshark</name>
    <name type="synonym">Catulus torazame</name>
    <dbReference type="NCBI Taxonomy" id="75743"/>
    <lineage>
        <taxon>Eukaryota</taxon>
        <taxon>Metazoa</taxon>
        <taxon>Chordata</taxon>
        <taxon>Craniata</taxon>
        <taxon>Vertebrata</taxon>
        <taxon>Chondrichthyes</taxon>
        <taxon>Elasmobranchii</taxon>
        <taxon>Galeomorphii</taxon>
        <taxon>Galeoidea</taxon>
        <taxon>Carcharhiniformes</taxon>
        <taxon>Scyliorhinidae</taxon>
        <taxon>Scyliorhinus</taxon>
    </lineage>
</organism>
<evidence type="ECO:0000256" key="3">
    <source>
        <dbReference type="ARBA" id="ARBA00022679"/>
    </source>
</evidence>
<dbReference type="SUPFAM" id="SSF47616">
    <property type="entry name" value="GST C-terminal domain-like"/>
    <property type="match status" value="1"/>
</dbReference>
<accession>A0A401QJ08</accession>
<dbReference type="EC" id="2.5.1.18" evidence="2"/>
<sequence>DTGKEAFIKNLPSALKPFEQMLAKNNGGKDFLVGNKISFVDYNLVDLLSNFEVLSPGCLKTTPLLKAYVERVLARPKLKVYLESEAYKKLPINGNGKQ</sequence>
<dbReference type="AlphaFoldDB" id="A0A401QJ08"/>
<dbReference type="PANTHER" id="PTHR11571">
    <property type="entry name" value="GLUTATHIONE S-TRANSFERASE"/>
    <property type="match status" value="1"/>
</dbReference>
<dbReference type="GO" id="GO:0005829">
    <property type="term" value="C:cytosol"/>
    <property type="evidence" value="ECO:0007669"/>
    <property type="project" value="TreeGrafter"/>
</dbReference>
<dbReference type="GO" id="GO:0004364">
    <property type="term" value="F:glutathione transferase activity"/>
    <property type="evidence" value="ECO:0007669"/>
    <property type="project" value="UniProtKB-EC"/>
</dbReference>
<dbReference type="FunFam" id="1.20.1050.10:FF:000047">
    <property type="entry name" value="Glutathione S-transferase P"/>
    <property type="match status" value="1"/>
</dbReference>
<dbReference type="InterPro" id="IPR036282">
    <property type="entry name" value="Glutathione-S-Trfase_C_sf"/>
</dbReference>
<dbReference type="InterPro" id="IPR004046">
    <property type="entry name" value="GST_C"/>
</dbReference>
<comment type="caution">
    <text evidence="6">The sequence shown here is derived from an EMBL/GenBank/DDBJ whole genome shotgun (WGS) entry which is preliminary data.</text>
</comment>
<name>A0A401QJ08_SCYTO</name>
<keyword evidence="3" id="KW-0808">Transferase</keyword>
<feature type="domain" description="GST C-terminal" evidence="5">
    <location>
        <begin position="1"/>
        <end position="92"/>
    </location>
</feature>
<evidence type="ECO:0000256" key="2">
    <source>
        <dbReference type="ARBA" id="ARBA00012452"/>
    </source>
</evidence>
<dbReference type="Pfam" id="PF14497">
    <property type="entry name" value="GST_C_3"/>
    <property type="match status" value="1"/>
</dbReference>
<dbReference type="InterPro" id="IPR010987">
    <property type="entry name" value="Glutathione-S-Trfase_C-like"/>
</dbReference>
<proteinExistence type="inferred from homology"/>
<dbReference type="PANTHER" id="PTHR11571:SF141">
    <property type="entry name" value="GLUTATHIONE S-TRANSFERASE"/>
    <property type="match status" value="1"/>
</dbReference>
<keyword evidence="7" id="KW-1185">Reference proteome</keyword>
<feature type="non-terminal residue" evidence="6">
    <location>
        <position position="1"/>
    </location>
</feature>
<dbReference type="Gene3D" id="1.20.1050.130">
    <property type="match status" value="1"/>
</dbReference>
<dbReference type="EMBL" id="BFAA01153862">
    <property type="protein sequence ID" value="GCB85365.1"/>
    <property type="molecule type" value="Genomic_DNA"/>
</dbReference>
<evidence type="ECO:0000256" key="4">
    <source>
        <dbReference type="ARBA" id="ARBA00032759"/>
    </source>
</evidence>
<evidence type="ECO:0000259" key="5">
    <source>
        <dbReference type="PROSITE" id="PS50405"/>
    </source>
</evidence>
<evidence type="ECO:0000256" key="1">
    <source>
        <dbReference type="ARBA" id="ARBA00007297"/>
    </source>
</evidence>
<dbReference type="GO" id="GO:0006749">
    <property type="term" value="P:glutathione metabolic process"/>
    <property type="evidence" value="ECO:0007669"/>
    <property type="project" value="TreeGrafter"/>
</dbReference>